<organism evidence="2">
    <name type="scientific">Arundo donax</name>
    <name type="common">Giant reed</name>
    <name type="synonym">Donax arundinaceus</name>
    <dbReference type="NCBI Taxonomy" id="35708"/>
    <lineage>
        <taxon>Eukaryota</taxon>
        <taxon>Viridiplantae</taxon>
        <taxon>Streptophyta</taxon>
        <taxon>Embryophyta</taxon>
        <taxon>Tracheophyta</taxon>
        <taxon>Spermatophyta</taxon>
        <taxon>Magnoliopsida</taxon>
        <taxon>Liliopsida</taxon>
        <taxon>Poales</taxon>
        <taxon>Poaceae</taxon>
        <taxon>PACMAD clade</taxon>
        <taxon>Arundinoideae</taxon>
        <taxon>Arundineae</taxon>
        <taxon>Arundo</taxon>
    </lineage>
</organism>
<evidence type="ECO:0000256" key="1">
    <source>
        <dbReference type="SAM" id="Phobius"/>
    </source>
</evidence>
<evidence type="ECO:0000313" key="2">
    <source>
        <dbReference type="EMBL" id="JAD32366.1"/>
    </source>
</evidence>
<proteinExistence type="predicted"/>
<sequence length="44" mass="4955">MKAYKEIYGSVREKRRGKIIFHICSEGPSACFLLLSSSLPLILV</sequence>
<dbReference type="EMBL" id="GBRH01265529">
    <property type="protein sequence ID" value="JAD32366.1"/>
    <property type="molecule type" value="Transcribed_RNA"/>
</dbReference>
<keyword evidence="1" id="KW-1133">Transmembrane helix</keyword>
<name>A0A0A8Z0N2_ARUDO</name>
<feature type="transmembrane region" description="Helical" evidence="1">
    <location>
        <begin position="20"/>
        <end position="43"/>
    </location>
</feature>
<protein>
    <submittedName>
        <fullName evidence="2">Uncharacterized protein</fullName>
    </submittedName>
</protein>
<reference evidence="2" key="1">
    <citation type="submission" date="2014-09" db="EMBL/GenBank/DDBJ databases">
        <authorList>
            <person name="Magalhaes I.L.F."/>
            <person name="Oliveira U."/>
            <person name="Santos F.R."/>
            <person name="Vidigal T.H.D.A."/>
            <person name="Brescovit A.D."/>
            <person name="Santos A.J."/>
        </authorList>
    </citation>
    <scope>NUCLEOTIDE SEQUENCE</scope>
    <source>
        <tissue evidence="2">Shoot tissue taken approximately 20 cm above the soil surface</tissue>
    </source>
</reference>
<keyword evidence="1" id="KW-0812">Transmembrane</keyword>
<reference evidence="2" key="2">
    <citation type="journal article" date="2015" name="Data Brief">
        <title>Shoot transcriptome of the giant reed, Arundo donax.</title>
        <authorList>
            <person name="Barrero R.A."/>
            <person name="Guerrero F.D."/>
            <person name="Moolhuijzen P."/>
            <person name="Goolsby J.A."/>
            <person name="Tidwell J."/>
            <person name="Bellgard S.E."/>
            <person name="Bellgard M.I."/>
        </authorList>
    </citation>
    <scope>NUCLEOTIDE SEQUENCE</scope>
    <source>
        <tissue evidence="2">Shoot tissue taken approximately 20 cm above the soil surface</tissue>
    </source>
</reference>
<dbReference type="AlphaFoldDB" id="A0A0A8Z0N2"/>
<keyword evidence="1" id="KW-0472">Membrane</keyword>
<accession>A0A0A8Z0N2</accession>